<comment type="similarity">
    <text evidence="1">Belongs to the peptidase C56 family.</text>
</comment>
<dbReference type="OrthoDB" id="9800516at2"/>
<dbReference type="RefSeq" id="WP_073279983.1">
    <property type="nucleotide sequence ID" value="NZ_FRAC01000036.1"/>
</dbReference>
<dbReference type="NCBIfam" id="TIGR01382">
    <property type="entry name" value="PfpI"/>
    <property type="match status" value="1"/>
</dbReference>
<proteinExistence type="inferred from homology"/>
<feature type="domain" description="DJ-1/PfpI" evidence="3">
    <location>
        <begin position="214"/>
        <end position="379"/>
    </location>
</feature>
<name>A0A1M7BB62_9FIRM</name>
<evidence type="ECO:0000259" key="3">
    <source>
        <dbReference type="Pfam" id="PF01965"/>
    </source>
</evidence>
<accession>A0A1M7BB62</accession>
<gene>
    <name evidence="4" type="ORF">SAMN02745136_05066</name>
</gene>
<keyword evidence="4" id="KW-0645">Protease</keyword>
<dbReference type="CDD" id="cd03135">
    <property type="entry name" value="GATase1_DJ-1"/>
    <property type="match status" value="2"/>
</dbReference>
<dbReference type="EMBL" id="FRAC01000036">
    <property type="protein sequence ID" value="SHL52167.1"/>
    <property type="molecule type" value="Genomic_DNA"/>
</dbReference>
<dbReference type="InterPro" id="IPR029062">
    <property type="entry name" value="Class_I_gatase-like"/>
</dbReference>
<dbReference type="Gene3D" id="3.40.50.880">
    <property type="match status" value="2"/>
</dbReference>
<keyword evidence="4" id="KW-0378">Hydrolase</keyword>
<evidence type="ECO:0000256" key="1">
    <source>
        <dbReference type="ARBA" id="ARBA00008542"/>
    </source>
</evidence>
<dbReference type="PANTHER" id="PTHR48094:SF12">
    <property type="entry name" value="PARKINSON DISEASE PROTEIN 7 HOMOLOG"/>
    <property type="match status" value="1"/>
</dbReference>
<organism evidence="4 5">
    <name type="scientific">Anaerocolumna jejuensis DSM 15929</name>
    <dbReference type="NCBI Taxonomy" id="1121322"/>
    <lineage>
        <taxon>Bacteria</taxon>
        <taxon>Bacillati</taxon>
        <taxon>Bacillota</taxon>
        <taxon>Clostridia</taxon>
        <taxon>Lachnospirales</taxon>
        <taxon>Lachnospiraceae</taxon>
        <taxon>Anaerocolumna</taxon>
    </lineage>
</organism>
<feature type="domain" description="DJ-1/PfpI" evidence="3">
    <location>
        <begin position="39"/>
        <end position="204"/>
    </location>
</feature>
<dbReference type="Proteomes" id="UP000184386">
    <property type="component" value="Unassembled WGS sequence"/>
</dbReference>
<feature type="chain" id="PRO_5013133465" evidence="2">
    <location>
        <begin position="33"/>
        <end position="386"/>
    </location>
</feature>
<feature type="signal peptide" evidence="2">
    <location>
        <begin position="1"/>
        <end position="32"/>
    </location>
</feature>
<evidence type="ECO:0000256" key="2">
    <source>
        <dbReference type="SAM" id="SignalP"/>
    </source>
</evidence>
<dbReference type="GO" id="GO:0006508">
    <property type="term" value="P:proteolysis"/>
    <property type="evidence" value="ECO:0007669"/>
    <property type="project" value="UniProtKB-KW"/>
</dbReference>
<dbReference type="PANTHER" id="PTHR48094">
    <property type="entry name" value="PROTEIN/NUCLEIC ACID DEGLYCASE DJ-1-RELATED"/>
    <property type="match status" value="1"/>
</dbReference>
<reference evidence="4 5" key="1">
    <citation type="submission" date="2016-11" db="EMBL/GenBank/DDBJ databases">
        <authorList>
            <person name="Jaros S."/>
            <person name="Januszkiewicz K."/>
            <person name="Wedrychowicz H."/>
        </authorList>
    </citation>
    <scope>NUCLEOTIDE SEQUENCE [LARGE SCALE GENOMIC DNA]</scope>
    <source>
        <strain evidence="4 5">DSM 15929</strain>
    </source>
</reference>
<sequence>MKKVLIKVICFTMSLSMVLGAFICGPINTVSAKEASTQKKVLMVIAPKDFEDCEVVEPMAILKANGAKVTIASTTTDTAIGINGFKITPDIKISNAKADDYDAIVLPGGTGVISNLWDNEELRTLIQQFNSQGKIVAAMCAAPPTLAKAGILKGKTVTMFPWEDGIKELTTRGAIYVNEETVTDGNIVTGKNPAASKSFGLAVCDALKIRKFSKNVLMIVTPKDFEDVEFYIPKTLLEINGANITVASTTSKALGLNGSTCTTDIMISNAKAKDYDAIVIVGGTGVIGSLWDDKDLRNLLKDANKEKKIIAAICAAPPILARAGILKDKKATMFPWSDGIKELTNNGVKYVDKEVVVSGNIVTGRNPDASVAFGLKLCEELKILGK</sequence>
<dbReference type="Pfam" id="PF01965">
    <property type="entry name" value="DJ-1_PfpI"/>
    <property type="match status" value="2"/>
</dbReference>
<dbReference type="InterPro" id="IPR006286">
    <property type="entry name" value="C56_PfpI-like"/>
</dbReference>
<dbReference type="GO" id="GO:0008233">
    <property type="term" value="F:peptidase activity"/>
    <property type="evidence" value="ECO:0007669"/>
    <property type="project" value="UniProtKB-KW"/>
</dbReference>
<dbReference type="InterPro" id="IPR002818">
    <property type="entry name" value="DJ-1/PfpI"/>
</dbReference>
<dbReference type="AlphaFoldDB" id="A0A1M7BB62"/>
<dbReference type="SUPFAM" id="SSF52317">
    <property type="entry name" value="Class I glutamine amidotransferase-like"/>
    <property type="match status" value="2"/>
</dbReference>
<dbReference type="InterPro" id="IPR050325">
    <property type="entry name" value="Prot/Nucl_acid_deglycase"/>
</dbReference>
<protein>
    <submittedName>
        <fullName evidence="4">Intracellular protease, PfpI family</fullName>
    </submittedName>
</protein>
<dbReference type="GO" id="GO:0005737">
    <property type="term" value="C:cytoplasm"/>
    <property type="evidence" value="ECO:0007669"/>
    <property type="project" value="TreeGrafter"/>
</dbReference>
<evidence type="ECO:0000313" key="5">
    <source>
        <dbReference type="Proteomes" id="UP000184386"/>
    </source>
</evidence>
<keyword evidence="5" id="KW-1185">Reference proteome</keyword>
<dbReference type="STRING" id="1121322.SAMN02745136_05066"/>
<keyword evidence="2" id="KW-0732">Signal</keyword>
<evidence type="ECO:0000313" key="4">
    <source>
        <dbReference type="EMBL" id="SHL52167.1"/>
    </source>
</evidence>